<protein>
    <submittedName>
        <fullName evidence="3">Flp pilus assembly protein CpaB</fullName>
    </submittedName>
</protein>
<sequence>MFGHSNPRRAGRGPAPGTRVSPAARPAPRSQYAGAGTVFRQPGRERSGRAALRDRLRRFTVRRRRLLAGILASLACGIAVEACLPPDARTVDVVTARADLPAGHVLTPGDLRVAALPAAGDSPGSFADTGAVTGKRLAVPLRAGSVLTDSFFVGPGLLAGMPAGTSAVPLRTADPAAAGLLSPGVLVDVMLAPDPGSSGAAEASLLAAGVPVLWIAGEMAEGGGTWPGAAKADAGLVVVAAGGRDAAALAGASERGNLYLVLSGE</sequence>
<evidence type="ECO:0000259" key="2">
    <source>
        <dbReference type="SMART" id="SM00858"/>
    </source>
</evidence>
<gene>
    <name evidence="3" type="primary">cpaB</name>
    <name evidence="3" type="ORF">H9638_09645</name>
</gene>
<evidence type="ECO:0000313" key="4">
    <source>
        <dbReference type="Proteomes" id="UP000652763"/>
    </source>
</evidence>
<dbReference type="Pfam" id="PF16976">
    <property type="entry name" value="RcpC"/>
    <property type="match status" value="1"/>
</dbReference>
<keyword evidence="4" id="KW-1185">Reference proteome</keyword>
<dbReference type="EMBL" id="JACSQC010000004">
    <property type="protein sequence ID" value="MBD8044069.1"/>
    <property type="molecule type" value="Genomic_DNA"/>
</dbReference>
<dbReference type="InterPro" id="IPR031571">
    <property type="entry name" value="RcpC_dom"/>
</dbReference>
<dbReference type="InterPro" id="IPR013974">
    <property type="entry name" value="SAF"/>
</dbReference>
<feature type="domain" description="SAF" evidence="2">
    <location>
        <begin position="91"/>
        <end position="153"/>
    </location>
</feature>
<accession>A0ABR8YIN6</accession>
<dbReference type="InterPro" id="IPR017592">
    <property type="entry name" value="Pilus_assmbl_Flp-typ_CpaB"/>
</dbReference>
<proteinExistence type="predicted"/>
<feature type="compositionally biased region" description="Basic residues" evidence="1">
    <location>
        <begin position="1"/>
        <end position="11"/>
    </location>
</feature>
<dbReference type="Proteomes" id="UP000652763">
    <property type="component" value="Unassembled WGS sequence"/>
</dbReference>
<organism evidence="3 4">
    <name type="scientific">Arthrobacter pullicola</name>
    <dbReference type="NCBI Taxonomy" id="2762224"/>
    <lineage>
        <taxon>Bacteria</taxon>
        <taxon>Bacillati</taxon>
        <taxon>Actinomycetota</taxon>
        <taxon>Actinomycetes</taxon>
        <taxon>Micrococcales</taxon>
        <taxon>Micrococcaceae</taxon>
        <taxon>Arthrobacter</taxon>
    </lineage>
</organism>
<evidence type="ECO:0000313" key="3">
    <source>
        <dbReference type="EMBL" id="MBD8044069.1"/>
    </source>
</evidence>
<evidence type="ECO:0000256" key="1">
    <source>
        <dbReference type="SAM" id="MobiDB-lite"/>
    </source>
</evidence>
<dbReference type="Pfam" id="PF08666">
    <property type="entry name" value="SAF"/>
    <property type="match status" value="1"/>
</dbReference>
<dbReference type="Gene3D" id="3.90.1210.10">
    <property type="entry name" value="Antifreeze-like/N-acetylneuraminic acid synthase C-terminal domain"/>
    <property type="match status" value="1"/>
</dbReference>
<name>A0ABR8YIN6_9MICC</name>
<dbReference type="NCBIfam" id="TIGR03177">
    <property type="entry name" value="pilus_cpaB"/>
    <property type="match status" value="1"/>
</dbReference>
<feature type="region of interest" description="Disordered" evidence="1">
    <location>
        <begin position="1"/>
        <end position="46"/>
    </location>
</feature>
<dbReference type="RefSeq" id="WP_191746974.1">
    <property type="nucleotide sequence ID" value="NZ_JACSQC010000004.1"/>
</dbReference>
<comment type="caution">
    <text evidence="3">The sequence shown here is derived from an EMBL/GenBank/DDBJ whole genome shotgun (WGS) entry which is preliminary data.</text>
</comment>
<dbReference type="CDD" id="cd11614">
    <property type="entry name" value="SAF_CpaB_FlgA_like"/>
    <property type="match status" value="1"/>
</dbReference>
<dbReference type="SMART" id="SM00858">
    <property type="entry name" value="SAF"/>
    <property type="match status" value="1"/>
</dbReference>
<reference evidence="3 4" key="1">
    <citation type="submission" date="2020-08" db="EMBL/GenBank/DDBJ databases">
        <title>A Genomic Blueprint of the Chicken Gut Microbiome.</title>
        <authorList>
            <person name="Gilroy R."/>
            <person name="Ravi A."/>
            <person name="Getino M."/>
            <person name="Pursley I."/>
            <person name="Horton D.L."/>
            <person name="Alikhan N.-F."/>
            <person name="Baker D."/>
            <person name="Gharbi K."/>
            <person name="Hall N."/>
            <person name="Watson M."/>
            <person name="Adriaenssens E.M."/>
            <person name="Foster-Nyarko E."/>
            <person name="Jarju S."/>
            <person name="Secka A."/>
            <person name="Antonio M."/>
            <person name="Oren A."/>
            <person name="Chaudhuri R."/>
            <person name="La Ragione R.M."/>
            <person name="Hildebrand F."/>
            <person name="Pallen M.J."/>
        </authorList>
    </citation>
    <scope>NUCLEOTIDE SEQUENCE [LARGE SCALE GENOMIC DNA]</scope>
    <source>
        <strain evidence="3 4">Sa2BUA2</strain>
    </source>
</reference>